<keyword evidence="3" id="KW-1185">Reference proteome</keyword>
<dbReference type="Proteomes" id="UP000062317">
    <property type="component" value="Unassembled WGS sequence"/>
</dbReference>
<evidence type="ECO:0000313" key="3">
    <source>
        <dbReference type="Proteomes" id="UP000062317"/>
    </source>
</evidence>
<dbReference type="SUPFAM" id="SSF101801">
    <property type="entry name" value="Surface presentation of antigens (SPOA)"/>
    <property type="match status" value="1"/>
</dbReference>
<protein>
    <recommendedName>
        <fullName evidence="1">Flagellar motor switch protein FliN-like C-terminal domain-containing protein</fullName>
    </recommendedName>
</protein>
<accession>A0A125A8S8</accession>
<proteinExistence type="predicted"/>
<dbReference type="InterPro" id="IPR036429">
    <property type="entry name" value="SpoA-like_sf"/>
</dbReference>
<sequence length="333" mass="36857">MDTYPNDVLAGKTSDSHDAFRLPCIDTLSAVEFDVLNRLIALSGRRIGFRTVEGVRSMRCERAMRVALDISGVRTIVYLAGRREDDQHGWYAFDHLAPAQRAALWALRANRLRRAFEQLFSAPVTVRDVIRDIVPPGWLRMSLRIGRIEVGCWFDAASAAGVLAASQPQRRPVLPALSFFPVGCLMTLRAVYVSRDEYQGLASGDVVVIARDATAPLRGELIAPGFGFHFAMTYRTEGTVTIETDEIRLDTQDVPTELDDRQVELSIELATCRLTLGELANLTAGQMMRLAKAADEMSVNIRYRGTYVARGRLIEINGLLGVRIDAIGKDAST</sequence>
<organism evidence="2 3">
    <name type="scientific">Burkholderia territorii</name>
    <dbReference type="NCBI Taxonomy" id="1503055"/>
    <lineage>
        <taxon>Bacteria</taxon>
        <taxon>Pseudomonadati</taxon>
        <taxon>Pseudomonadota</taxon>
        <taxon>Betaproteobacteria</taxon>
        <taxon>Burkholderiales</taxon>
        <taxon>Burkholderiaceae</taxon>
        <taxon>Burkholderia</taxon>
        <taxon>Burkholderia cepacia complex</taxon>
    </lineage>
</organism>
<comment type="caution">
    <text evidence="2">The sequence shown here is derived from an EMBL/GenBank/DDBJ whole genome shotgun (WGS) entry which is preliminary data.</text>
</comment>
<dbReference type="EMBL" id="LPEQ01000128">
    <property type="protein sequence ID" value="KVV39198.1"/>
    <property type="molecule type" value="Genomic_DNA"/>
</dbReference>
<dbReference type="InterPro" id="IPR001543">
    <property type="entry name" value="FliN-like_C"/>
</dbReference>
<dbReference type="Gene3D" id="2.30.330.10">
    <property type="entry name" value="SpoA-like"/>
    <property type="match status" value="1"/>
</dbReference>
<gene>
    <name evidence="2" type="ORF">WT27_14795</name>
</gene>
<dbReference type="Pfam" id="PF01052">
    <property type="entry name" value="FliMN_C"/>
    <property type="match status" value="1"/>
</dbReference>
<evidence type="ECO:0000259" key="1">
    <source>
        <dbReference type="Pfam" id="PF01052"/>
    </source>
</evidence>
<dbReference type="AlphaFoldDB" id="A0A125A8S8"/>
<name>A0A125A8S8_9BURK</name>
<evidence type="ECO:0000313" key="2">
    <source>
        <dbReference type="EMBL" id="KVV39198.1"/>
    </source>
</evidence>
<reference evidence="2 3" key="1">
    <citation type="submission" date="2015-11" db="EMBL/GenBank/DDBJ databases">
        <title>Expanding the genomic diversity of Burkholderia species for the development of highly accurate diagnostics.</title>
        <authorList>
            <person name="Sahl J."/>
            <person name="Keim P."/>
            <person name="Wagner D."/>
        </authorList>
    </citation>
    <scope>NUCLEOTIDE SEQUENCE [LARGE SCALE GENOMIC DNA]</scope>
    <source>
        <strain evidence="2 3">MSMB1301WGS</strain>
    </source>
</reference>
<feature type="domain" description="Flagellar motor switch protein FliN-like C-terminal" evidence="1">
    <location>
        <begin position="257"/>
        <end position="327"/>
    </location>
</feature>